<evidence type="ECO:0000256" key="4">
    <source>
        <dbReference type="ARBA" id="ARBA00022631"/>
    </source>
</evidence>
<evidence type="ECO:0000256" key="3">
    <source>
        <dbReference type="ARBA" id="ARBA00012257"/>
    </source>
</evidence>
<dbReference type="SUPFAM" id="SSF158694">
    <property type="entry name" value="UraD-Like"/>
    <property type="match status" value="1"/>
</dbReference>
<dbReference type="PANTHER" id="PTHR43466">
    <property type="entry name" value="2-OXO-4-HYDROXY-4-CARBOXY-5-UREIDOIMIDAZOLINE DECARBOXYLASE-RELATED"/>
    <property type="match status" value="1"/>
</dbReference>
<protein>
    <recommendedName>
        <fullName evidence="3">2-oxo-4-hydroxy-4-carboxy-5-ureidoimidazoline decarboxylase</fullName>
        <ecNumber evidence="3">4.1.1.97</ecNumber>
    </recommendedName>
</protein>
<keyword evidence="6 9" id="KW-0456">Lyase</keyword>
<dbReference type="GO" id="GO:0019628">
    <property type="term" value="P:urate catabolic process"/>
    <property type="evidence" value="ECO:0007669"/>
    <property type="project" value="TreeGrafter"/>
</dbReference>
<dbReference type="EC" id="4.1.1.97" evidence="3"/>
<evidence type="ECO:0000256" key="5">
    <source>
        <dbReference type="ARBA" id="ARBA00022793"/>
    </source>
</evidence>
<keyword evidence="5" id="KW-0210">Decarboxylase</keyword>
<name>A0AAU7JPG0_9MICO</name>
<dbReference type="GO" id="GO:0006144">
    <property type="term" value="P:purine nucleobase metabolic process"/>
    <property type="evidence" value="ECO:0007669"/>
    <property type="project" value="UniProtKB-KW"/>
</dbReference>
<evidence type="ECO:0000313" key="9">
    <source>
        <dbReference type="EMBL" id="XBO41969.1"/>
    </source>
</evidence>
<dbReference type="InterPro" id="IPR036778">
    <property type="entry name" value="OHCU_decarboxylase_sf"/>
</dbReference>
<dbReference type="NCBIfam" id="TIGR03180">
    <property type="entry name" value="UraD_2"/>
    <property type="match status" value="1"/>
</dbReference>
<evidence type="ECO:0000259" key="8">
    <source>
        <dbReference type="Pfam" id="PF09349"/>
    </source>
</evidence>
<dbReference type="AlphaFoldDB" id="A0AAU7JPG0"/>
<gene>
    <name evidence="9" type="primary">uraD</name>
    <name evidence="9" type="ORF">ABEG17_10225</name>
</gene>
<dbReference type="EMBL" id="CP157483">
    <property type="protein sequence ID" value="XBO41969.1"/>
    <property type="molecule type" value="Genomic_DNA"/>
</dbReference>
<dbReference type="InterPro" id="IPR018020">
    <property type="entry name" value="OHCU_decarboxylase"/>
</dbReference>
<proteinExistence type="predicted"/>
<dbReference type="Gene3D" id="1.10.3330.10">
    <property type="entry name" value="Oxo-4-hydroxy-4-carboxy-5-ureidoimidazoline decarboxylase"/>
    <property type="match status" value="1"/>
</dbReference>
<dbReference type="InterPro" id="IPR017595">
    <property type="entry name" value="OHCU_decarboxylase-2"/>
</dbReference>
<comment type="pathway">
    <text evidence="2">Purine metabolism; urate degradation; (S)-allantoin from urate: step 3/3.</text>
</comment>
<dbReference type="PANTHER" id="PTHR43466:SF1">
    <property type="entry name" value="2-OXO-4-HYDROXY-4-CARBOXY-5-UREIDOIMIDAZOLINE DECARBOXYLASE-RELATED"/>
    <property type="match status" value="1"/>
</dbReference>
<evidence type="ECO:0000256" key="2">
    <source>
        <dbReference type="ARBA" id="ARBA00004754"/>
    </source>
</evidence>
<dbReference type="GO" id="GO:0051997">
    <property type="term" value="F:2-oxo-4-hydroxy-4-carboxy-5-ureidoimidazoline decarboxylase activity"/>
    <property type="evidence" value="ECO:0007669"/>
    <property type="project" value="UniProtKB-EC"/>
</dbReference>
<dbReference type="Pfam" id="PF09349">
    <property type="entry name" value="OHCU_decarbox"/>
    <property type="match status" value="1"/>
</dbReference>
<evidence type="ECO:0000256" key="7">
    <source>
        <dbReference type="SAM" id="MobiDB-lite"/>
    </source>
</evidence>
<evidence type="ECO:0000256" key="1">
    <source>
        <dbReference type="ARBA" id="ARBA00001163"/>
    </source>
</evidence>
<comment type="catalytic activity">
    <reaction evidence="1">
        <text>5-hydroxy-2-oxo-4-ureido-2,5-dihydro-1H-imidazole-5-carboxylate + H(+) = (S)-allantoin + CO2</text>
        <dbReference type="Rhea" id="RHEA:26301"/>
        <dbReference type="ChEBI" id="CHEBI:15378"/>
        <dbReference type="ChEBI" id="CHEBI:15678"/>
        <dbReference type="ChEBI" id="CHEBI:16526"/>
        <dbReference type="ChEBI" id="CHEBI:58639"/>
        <dbReference type="EC" id="4.1.1.97"/>
    </reaction>
</comment>
<dbReference type="RefSeq" id="WP_406829370.1">
    <property type="nucleotide sequence ID" value="NZ_CP157483.1"/>
</dbReference>
<accession>A0AAU7JPG0</accession>
<reference evidence="9" key="1">
    <citation type="submission" date="2024-05" db="EMBL/GenBank/DDBJ databases">
        <authorList>
            <person name="Kim S."/>
            <person name="Heo J."/>
            <person name="Choi H."/>
            <person name="Choi Y."/>
            <person name="Kwon S.-W."/>
            <person name="Kim Y."/>
        </authorList>
    </citation>
    <scope>NUCLEOTIDE SEQUENCE</scope>
    <source>
        <strain evidence="9">KACC 23699</strain>
    </source>
</reference>
<evidence type="ECO:0000256" key="6">
    <source>
        <dbReference type="ARBA" id="ARBA00023239"/>
    </source>
</evidence>
<feature type="region of interest" description="Disordered" evidence="7">
    <location>
        <begin position="76"/>
        <end position="101"/>
    </location>
</feature>
<sequence length="172" mass="18574">MSQPVSHSGSIDDFNALPPDEAGDRLAACLPVPRWVATVSDGRPYADWPALEAVADSAARHLDDAELGVALAGHPRIGERASSPDHQATFSAREQAGVDPADAEVGRELAAGNAAYEERFDRVFLIRAAGRSAPEILAELRRRLDNDDDAERAETVTQLREIALLRLRQVVS</sequence>
<keyword evidence="4" id="KW-0659">Purine metabolism</keyword>
<organism evidence="9">
    <name type="scientific">Pedococcus sp. KACC 23699</name>
    <dbReference type="NCBI Taxonomy" id="3149228"/>
    <lineage>
        <taxon>Bacteria</taxon>
        <taxon>Bacillati</taxon>
        <taxon>Actinomycetota</taxon>
        <taxon>Actinomycetes</taxon>
        <taxon>Micrococcales</taxon>
        <taxon>Intrasporangiaceae</taxon>
        <taxon>Pedococcus</taxon>
    </lineage>
</organism>
<dbReference type="NCBIfam" id="NF010372">
    <property type="entry name" value="PRK13798.1"/>
    <property type="match status" value="1"/>
</dbReference>
<feature type="domain" description="Oxo-4-hydroxy-4-carboxy-5-ureidoimidazoline decarboxylase" evidence="8">
    <location>
        <begin position="15"/>
        <end position="168"/>
    </location>
</feature>